<dbReference type="OrthoDB" id="9977471at2759"/>
<comment type="subcellular location">
    <subcellularLocation>
        <location evidence="1">Secreted</location>
    </subcellularLocation>
</comment>
<keyword evidence="5" id="KW-1185">Reference proteome</keyword>
<proteinExistence type="inferred from homology"/>
<evidence type="ECO:0000256" key="3">
    <source>
        <dbReference type="ARBA" id="ARBA00022525"/>
    </source>
</evidence>
<sequence>MKTPNYNVCFCGGPFILLKTGCFLTVPRWREGVPSTLNYSVVWNFRSLELPSLQFNYVYGNRPVWENVGYGCGRVNILTEPDNSCPPKLLLIDLNTDEVLKRYEFPESVVDTYDAKLVVYSLKENRKLRFCNIKRWVADEDGTIIGQF</sequence>
<dbReference type="InterPro" id="IPR017996">
    <property type="entry name" value="MRJP/yellow-related"/>
</dbReference>
<dbReference type="AlphaFoldDB" id="A0A1D2MGE8"/>
<dbReference type="Pfam" id="PF03022">
    <property type="entry name" value="MRJP"/>
    <property type="match status" value="1"/>
</dbReference>
<evidence type="ECO:0000256" key="1">
    <source>
        <dbReference type="ARBA" id="ARBA00004613"/>
    </source>
</evidence>
<evidence type="ECO:0000313" key="4">
    <source>
        <dbReference type="EMBL" id="ODM92045.1"/>
    </source>
</evidence>
<organism evidence="4 5">
    <name type="scientific">Orchesella cincta</name>
    <name type="common">Springtail</name>
    <name type="synonym">Podura cincta</name>
    <dbReference type="NCBI Taxonomy" id="48709"/>
    <lineage>
        <taxon>Eukaryota</taxon>
        <taxon>Metazoa</taxon>
        <taxon>Ecdysozoa</taxon>
        <taxon>Arthropoda</taxon>
        <taxon>Hexapoda</taxon>
        <taxon>Collembola</taxon>
        <taxon>Entomobryomorpha</taxon>
        <taxon>Entomobryoidea</taxon>
        <taxon>Orchesellidae</taxon>
        <taxon>Orchesellinae</taxon>
        <taxon>Orchesella</taxon>
    </lineage>
</organism>
<name>A0A1D2MGE8_ORCCI</name>
<accession>A0A1D2MGE8</accession>
<keyword evidence="3" id="KW-0964">Secreted</keyword>
<protein>
    <submittedName>
        <fullName evidence="4">Protein yellow</fullName>
    </submittedName>
</protein>
<dbReference type="Proteomes" id="UP000094527">
    <property type="component" value="Unassembled WGS sequence"/>
</dbReference>
<comment type="caution">
    <text evidence="4">The sequence shown here is derived from an EMBL/GenBank/DDBJ whole genome shotgun (WGS) entry which is preliminary data.</text>
</comment>
<gene>
    <name evidence="4" type="ORF">Ocin01_14634</name>
</gene>
<comment type="similarity">
    <text evidence="2">Belongs to the major royal jelly protein family.</text>
</comment>
<dbReference type="GO" id="GO:0005576">
    <property type="term" value="C:extracellular region"/>
    <property type="evidence" value="ECO:0007669"/>
    <property type="project" value="UniProtKB-SubCell"/>
</dbReference>
<reference evidence="4 5" key="1">
    <citation type="journal article" date="2016" name="Genome Biol. Evol.">
        <title>Gene Family Evolution Reflects Adaptation to Soil Environmental Stressors in the Genome of the Collembolan Orchesella cincta.</title>
        <authorList>
            <person name="Faddeeva-Vakhrusheva A."/>
            <person name="Derks M.F."/>
            <person name="Anvar S.Y."/>
            <person name="Agamennone V."/>
            <person name="Suring W."/>
            <person name="Smit S."/>
            <person name="van Straalen N.M."/>
            <person name="Roelofs D."/>
        </authorList>
    </citation>
    <scope>NUCLEOTIDE SEQUENCE [LARGE SCALE GENOMIC DNA]</scope>
    <source>
        <tissue evidence="4">Mixed pool</tissue>
    </source>
</reference>
<evidence type="ECO:0000256" key="2">
    <source>
        <dbReference type="ARBA" id="ARBA00009127"/>
    </source>
</evidence>
<evidence type="ECO:0000313" key="5">
    <source>
        <dbReference type="Proteomes" id="UP000094527"/>
    </source>
</evidence>
<dbReference type="InterPro" id="IPR011042">
    <property type="entry name" value="6-blade_b-propeller_TolB-like"/>
</dbReference>
<dbReference type="PANTHER" id="PTHR10009:SF18">
    <property type="entry name" value="PROTEIN YELLOW-LIKE PROTEIN"/>
    <property type="match status" value="1"/>
</dbReference>
<dbReference type="PANTHER" id="PTHR10009">
    <property type="entry name" value="PROTEIN YELLOW-RELATED"/>
    <property type="match status" value="1"/>
</dbReference>
<dbReference type="EMBL" id="LJIJ01001347">
    <property type="protein sequence ID" value="ODM92045.1"/>
    <property type="molecule type" value="Genomic_DNA"/>
</dbReference>
<dbReference type="Gene3D" id="2.120.10.30">
    <property type="entry name" value="TolB, C-terminal domain"/>
    <property type="match status" value="1"/>
</dbReference>